<reference evidence="1 2" key="1">
    <citation type="submission" date="2018-08" db="EMBL/GenBank/DDBJ databases">
        <title>Recombination of ecologically and evolutionarily significant loci maintains genetic cohesion in the Pseudomonas syringae species complex.</title>
        <authorList>
            <person name="Dillon M."/>
            <person name="Thakur S."/>
            <person name="Almeida R.N.D."/>
            <person name="Weir B.S."/>
            <person name="Guttman D.S."/>
        </authorList>
    </citation>
    <scope>NUCLEOTIDE SEQUENCE [LARGE SCALE GENOMIC DNA]</scope>
    <source>
        <strain evidence="1 2">ICMP 5931</strain>
    </source>
</reference>
<proteinExistence type="predicted"/>
<dbReference type="AlphaFoldDB" id="A0A3M4SQD8"/>
<dbReference type="EMBL" id="RBRS01000222">
    <property type="protein sequence ID" value="RMR17108.1"/>
    <property type="molecule type" value="Genomic_DNA"/>
</dbReference>
<gene>
    <name evidence="1" type="ORF">ALP90_102613</name>
</gene>
<sequence>MMRDFHDFVMHVNNQLFKMLIDVQEENSIVSAPQTPPRETLK</sequence>
<feature type="non-terminal residue" evidence="1">
    <location>
        <position position="42"/>
    </location>
</feature>
<protein>
    <submittedName>
        <fullName evidence="1">Uncharacterized protein</fullName>
    </submittedName>
</protein>
<name>A0A3M4SQD8_PSEA0</name>
<evidence type="ECO:0000313" key="2">
    <source>
        <dbReference type="Proteomes" id="UP000271097"/>
    </source>
</evidence>
<dbReference type="Proteomes" id="UP000271097">
    <property type="component" value="Unassembled WGS sequence"/>
</dbReference>
<comment type="caution">
    <text evidence="1">The sequence shown here is derived from an EMBL/GenBank/DDBJ whole genome shotgun (WGS) entry which is preliminary data.</text>
</comment>
<accession>A0A3M4SQD8</accession>
<organism evidence="1 2">
    <name type="scientific">Pseudomonas amygdali pv. ulmi</name>
    <dbReference type="NCBI Taxonomy" id="251720"/>
    <lineage>
        <taxon>Bacteria</taxon>
        <taxon>Pseudomonadati</taxon>
        <taxon>Pseudomonadota</taxon>
        <taxon>Gammaproteobacteria</taxon>
        <taxon>Pseudomonadales</taxon>
        <taxon>Pseudomonadaceae</taxon>
        <taxon>Pseudomonas</taxon>
        <taxon>Pseudomonas amygdali</taxon>
    </lineage>
</organism>
<evidence type="ECO:0000313" key="1">
    <source>
        <dbReference type="EMBL" id="RMR17108.1"/>
    </source>
</evidence>